<sequence>MSIAGSLLGMSDGAGGGKRAEAPAAANTTYLPTVEECCIALARERDLLERPLDGGDDQ</sequence>
<keyword evidence="2" id="KW-1185">Reference proteome</keyword>
<gene>
    <name evidence="1" type="ORF">GCM10025865_24510</name>
</gene>
<accession>A0ABN6XE65</accession>
<reference evidence="2" key="1">
    <citation type="journal article" date="2019" name="Int. J. Syst. Evol. Microbiol.">
        <title>The Global Catalogue of Microorganisms (GCM) 10K type strain sequencing project: providing services to taxonomists for standard genome sequencing and annotation.</title>
        <authorList>
            <consortium name="The Broad Institute Genomics Platform"/>
            <consortium name="The Broad Institute Genome Sequencing Center for Infectious Disease"/>
            <person name="Wu L."/>
            <person name="Ma J."/>
        </authorList>
    </citation>
    <scope>NUCLEOTIDE SEQUENCE [LARGE SCALE GENOMIC DNA]</scope>
    <source>
        <strain evidence="2">NBRC 108565</strain>
    </source>
</reference>
<protein>
    <submittedName>
        <fullName evidence="1">Uncharacterized protein</fullName>
    </submittedName>
</protein>
<dbReference type="RefSeq" id="WP_286217464.1">
    <property type="nucleotide sequence ID" value="NZ_AP027729.1"/>
</dbReference>
<evidence type="ECO:0000313" key="2">
    <source>
        <dbReference type="Proteomes" id="UP001321475"/>
    </source>
</evidence>
<dbReference type="EMBL" id="AP027729">
    <property type="protein sequence ID" value="BDZ43152.1"/>
    <property type="molecule type" value="Genomic_DNA"/>
</dbReference>
<name>A0ABN6XE65_9CELL</name>
<organism evidence="1 2">
    <name type="scientific">Paraoerskovia sediminicola</name>
    <dbReference type="NCBI Taxonomy" id="1138587"/>
    <lineage>
        <taxon>Bacteria</taxon>
        <taxon>Bacillati</taxon>
        <taxon>Actinomycetota</taxon>
        <taxon>Actinomycetes</taxon>
        <taxon>Micrococcales</taxon>
        <taxon>Cellulomonadaceae</taxon>
        <taxon>Paraoerskovia</taxon>
    </lineage>
</organism>
<evidence type="ECO:0000313" key="1">
    <source>
        <dbReference type="EMBL" id="BDZ43152.1"/>
    </source>
</evidence>
<proteinExistence type="predicted"/>
<dbReference type="Proteomes" id="UP001321475">
    <property type="component" value="Chromosome"/>
</dbReference>